<dbReference type="EMBL" id="FMZA01000001">
    <property type="protein sequence ID" value="SDB96133.1"/>
    <property type="molecule type" value="Genomic_DNA"/>
</dbReference>
<accession>A0A1G6HPQ9</accession>
<evidence type="ECO:0000313" key="2">
    <source>
        <dbReference type="Proteomes" id="UP000199387"/>
    </source>
</evidence>
<dbReference type="STRING" id="1236220.SAMN04488112_101140"/>
<dbReference type="Proteomes" id="UP000199387">
    <property type="component" value="Unassembled WGS sequence"/>
</dbReference>
<sequence>MNLRDALFNWLQIMVVQEARPRDRSAVETARFFRHILEEDHGVEEIKVEREQEEYRVSLDRNGEEERFQFDREQVEQLLSSIEAEPKYNQPDCGPEED</sequence>
<reference evidence="1 2" key="1">
    <citation type="submission" date="2016-10" db="EMBL/GenBank/DDBJ databases">
        <authorList>
            <person name="de Groot N.N."/>
        </authorList>
    </citation>
    <scope>NUCLEOTIDE SEQUENCE [LARGE SCALE GENOMIC DNA]</scope>
    <source>
        <strain evidence="1 2">DSM 45514</strain>
    </source>
</reference>
<dbReference type="OrthoDB" id="2692034at2"/>
<evidence type="ECO:0000313" key="1">
    <source>
        <dbReference type="EMBL" id="SDB96133.1"/>
    </source>
</evidence>
<protein>
    <submittedName>
        <fullName evidence="1">Uncharacterized protein</fullName>
    </submittedName>
</protein>
<dbReference type="AlphaFoldDB" id="A0A1G6HPQ9"/>
<dbReference type="RefSeq" id="WP_091565462.1">
    <property type="nucleotide sequence ID" value="NZ_FMZA01000001.1"/>
</dbReference>
<gene>
    <name evidence="1" type="ORF">SAMN04488112_101140</name>
</gene>
<keyword evidence="2" id="KW-1185">Reference proteome</keyword>
<proteinExistence type="predicted"/>
<name>A0A1G6HPQ9_9BACL</name>
<organism evidence="1 2">
    <name type="scientific">Melghirimyces thermohalophilus</name>
    <dbReference type="NCBI Taxonomy" id="1236220"/>
    <lineage>
        <taxon>Bacteria</taxon>
        <taxon>Bacillati</taxon>
        <taxon>Bacillota</taxon>
        <taxon>Bacilli</taxon>
        <taxon>Bacillales</taxon>
        <taxon>Thermoactinomycetaceae</taxon>
        <taxon>Melghirimyces</taxon>
    </lineage>
</organism>